<evidence type="ECO:0000313" key="2">
    <source>
        <dbReference type="Proteomes" id="UP000234681"/>
    </source>
</evidence>
<reference evidence="1 2" key="1">
    <citation type="submission" date="2005-09" db="EMBL/GenBank/DDBJ databases">
        <authorList>
            <person name="Mural R.J."/>
            <person name="Li P.W."/>
            <person name="Adams M.D."/>
            <person name="Amanatides P.G."/>
            <person name="Baden-Tillson H."/>
            <person name="Barnstead M."/>
            <person name="Chin S.H."/>
            <person name="Dew I."/>
            <person name="Evans C.A."/>
            <person name="Ferriera S."/>
            <person name="Flanigan M."/>
            <person name="Fosler C."/>
            <person name="Glodek A."/>
            <person name="Gu Z."/>
            <person name="Holt R.A."/>
            <person name="Jennings D."/>
            <person name="Kraft C.L."/>
            <person name="Lu F."/>
            <person name="Nguyen T."/>
            <person name="Nusskern D.R."/>
            <person name="Pfannkoch C.M."/>
            <person name="Sitter C."/>
            <person name="Sutton G.G."/>
            <person name="Venter J.C."/>
            <person name="Wang Z."/>
            <person name="Woodage T."/>
            <person name="Zheng X.H."/>
            <person name="Zhong F."/>
        </authorList>
    </citation>
    <scope>NUCLEOTIDE SEQUENCE [LARGE SCALE GENOMIC DNA]</scope>
    <source>
        <strain>BN</strain>
        <strain evidence="2">Sprague-Dawley</strain>
    </source>
</reference>
<dbReference type="AlphaFoldDB" id="A6IWR2"/>
<dbReference type="Proteomes" id="UP000234681">
    <property type="component" value="Chromosome 16"/>
</dbReference>
<protein>
    <submittedName>
        <fullName evidence="1">RCG43139</fullName>
    </submittedName>
</protein>
<organism evidence="1 2">
    <name type="scientific">Rattus norvegicus</name>
    <name type="common">Rat</name>
    <dbReference type="NCBI Taxonomy" id="10116"/>
    <lineage>
        <taxon>Eukaryota</taxon>
        <taxon>Metazoa</taxon>
        <taxon>Chordata</taxon>
        <taxon>Craniata</taxon>
        <taxon>Vertebrata</taxon>
        <taxon>Euteleostomi</taxon>
        <taxon>Mammalia</taxon>
        <taxon>Eutheria</taxon>
        <taxon>Euarchontoglires</taxon>
        <taxon>Glires</taxon>
        <taxon>Rodentia</taxon>
        <taxon>Myomorpha</taxon>
        <taxon>Muroidea</taxon>
        <taxon>Muridae</taxon>
        <taxon>Murinae</taxon>
        <taxon>Rattus</taxon>
    </lineage>
</organism>
<name>A6IWR2_RAT</name>
<proteinExistence type="predicted"/>
<sequence>MGRQSPSSYPANEWESVKNFRQRTADLRGTGGGWQALVSGVSRIPDDCCVLLGPMPTGSCQAFLCLQRKCLKQAHKLRLAIISSNYVSSGGRCQGVGTQLTTLTIRLQSFSGTPLAPSLQGWNL</sequence>
<accession>A6IWR2</accession>
<gene>
    <name evidence="1" type="ORF">rCG_43139</name>
</gene>
<dbReference type="EMBL" id="CH473970">
    <property type="protein sequence ID" value="EDM08810.1"/>
    <property type="molecule type" value="Genomic_DNA"/>
</dbReference>
<evidence type="ECO:0000313" key="1">
    <source>
        <dbReference type="EMBL" id="EDM08810.1"/>
    </source>
</evidence>